<feature type="transmembrane region" description="Helical" evidence="7">
    <location>
        <begin position="228"/>
        <end position="248"/>
    </location>
</feature>
<keyword evidence="3" id="KW-0106">Calcium</keyword>
<feature type="compositionally biased region" description="Acidic residues" evidence="6">
    <location>
        <begin position="606"/>
        <end position="617"/>
    </location>
</feature>
<gene>
    <name evidence="9" type="ORF">Vbra_22064</name>
</gene>
<dbReference type="Gene3D" id="1.10.287.70">
    <property type="match status" value="1"/>
</dbReference>
<dbReference type="InterPro" id="IPR027359">
    <property type="entry name" value="Volt_channel_dom_sf"/>
</dbReference>
<feature type="transmembrane region" description="Helical" evidence="7">
    <location>
        <begin position="431"/>
        <end position="456"/>
    </location>
</feature>
<dbReference type="InParanoid" id="A0A0G4G949"/>
<dbReference type="InterPro" id="IPR005821">
    <property type="entry name" value="Ion_trans_dom"/>
</dbReference>
<dbReference type="GO" id="GO:0005509">
    <property type="term" value="F:calcium ion binding"/>
    <property type="evidence" value="ECO:0007669"/>
    <property type="project" value="InterPro"/>
</dbReference>
<name>A0A0G4G949_VITBC</name>
<feature type="compositionally biased region" description="Polar residues" evidence="6">
    <location>
        <begin position="780"/>
        <end position="789"/>
    </location>
</feature>
<feature type="region of interest" description="Disordered" evidence="6">
    <location>
        <begin position="51"/>
        <end position="111"/>
    </location>
</feature>
<feature type="region of interest" description="Disordered" evidence="6">
    <location>
        <begin position="594"/>
        <end position="641"/>
    </location>
</feature>
<keyword evidence="2 7" id="KW-0812">Transmembrane</keyword>
<dbReference type="Pfam" id="PF00520">
    <property type="entry name" value="Ion_trans"/>
    <property type="match status" value="1"/>
</dbReference>
<feature type="region of interest" description="Disordered" evidence="6">
    <location>
        <begin position="694"/>
        <end position="801"/>
    </location>
</feature>
<evidence type="ECO:0000256" key="2">
    <source>
        <dbReference type="ARBA" id="ARBA00022692"/>
    </source>
</evidence>
<dbReference type="GO" id="GO:0001518">
    <property type="term" value="C:voltage-gated sodium channel complex"/>
    <property type="evidence" value="ECO:0007669"/>
    <property type="project" value="TreeGrafter"/>
</dbReference>
<keyword evidence="10" id="KW-1185">Reference proteome</keyword>
<feature type="compositionally biased region" description="Low complexity" evidence="6">
    <location>
        <begin position="759"/>
        <end position="771"/>
    </location>
</feature>
<evidence type="ECO:0000256" key="4">
    <source>
        <dbReference type="ARBA" id="ARBA00022989"/>
    </source>
</evidence>
<dbReference type="GO" id="GO:0005248">
    <property type="term" value="F:voltage-gated sodium channel activity"/>
    <property type="evidence" value="ECO:0007669"/>
    <property type="project" value="TreeGrafter"/>
</dbReference>
<evidence type="ECO:0000256" key="5">
    <source>
        <dbReference type="ARBA" id="ARBA00023136"/>
    </source>
</evidence>
<feature type="transmembrane region" description="Helical" evidence="7">
    <location>
        <begin position="398"/>
        <end position="419"/>
    </location>
</feature>
<feature type="region of interest" description="Disordered" evidence="6">
    <location>
        <begin position="13"/>
        <end position="36"/>
    </location>
</feature>
<feature type="compositionally biased region" description="Gly residues" evidence="6">
    <location>
        <begin position="621"/>
        <end position="636"/>
    </location>
</feature>
<dbReference type="PANTHER" id="PTHR10037:SF62">
    <property type="entry name" value="SODIUM CHANNEL PROTEIN 60E"/>
    <property type="match status" value="1"/>
</dbReference>
<feature type="region of interest" description="Disordered" evidence="6">
    <location>
        <begin position="879"/>
        <end position="908"/>
    </location>
</feature>
<feature type="compositionally biased region" description="Basic and acidic residues" evidence="6">
    <location>
        <begin position="86"/>
        <end position="103"/>
    </location>
</feature>
<evidence type="ECO:0000313" key="9">
    <source>
        <dbReference type="EMBL" id="CEM25353.1"/>
    </source>
</evidence>
<evidence type="ECO:0000256" key="6">
    <source>
        <dbReference type="SAM" id="MobiDB-lite"/>
    </source>
</evidence>
<dbReference type="SUPFAM" id="SSF81324">
    <property type="entry name" value="Voltage-gated potassium channels"/>
    <property type="match status" value="1"/>
</dbReference>
<dbReference type="Proteomes" id="UP000041254">
    <property type="component" value="Unassembled WGS sequence"/>
</dbReference>
<evidence type="ECO:0000259" key="8">
    <source>
        <dbReference type="PROSITE" id="PS50222"/>
    </source>
</evidence>
<keyword evidence="4 7" id="KW-1133">Transmembrane helix</keyword>
<dbReference type="Gene3D" id="1.20.120.350">
    <property type="entry name" value="Voltage-gated potassium channels. Chain C"/>
    <property type="match status" value="1"/>
</dbReference>
<evidence type="ECO:0000313" key="10">
    <source>
        <dbReference type="Proteomes" id="UP000041254"/>
    </source>
</evidence>
<dbReference type="STRING" id="1169540.A0A0G4G949"/>
<organism evidence="9 10">
    <name type="scientific">Vitrella brassicaformis (strain CCMP3155)</name>
    <dbReference type="NCBI Taxonomy" id="1169540"/>
    <lineage>
        <taxon>Eukaryota</taxon>
        <taxon>Sar</taxon>
        <taxon>Alveolata</taxon>
        <taxon>Colpodellida</taxon>
        <taxon>Vitrellaceae</taxon>
        <taxon>Vitrella</taxon>
    </lineage>
</organism>
<reference evidence="9 10" key="1">
    <citation type="submission" date="2014-11" db="EMBL/GenBank/DDBJ databases">
        <authorList>
            <person name="Zhu J."/>
            <person name="Qi W."/>
            <person name="Song R."/>
        </authorList>
    </citation>
    <scope>NUCLEOTIDE SEQUENCE [LARGE SCALE GENOMIC DNA]</scope>
</reference>
<keyword evidence="5 7" id="KW-0472">Membrane</keyword>
<dbReference type="VEuPathDB" id="CryptoDB:Vbra_22064"/>
<dbReference type="AlphaFoldDB" id="A0A0G4G949"/>
<protein>
    <recommendedName>
        <fullName evidence="8">EF-hand domain-containing protein</fullName>
    </recommendedName>
</protein>
<dbReference type="InterPro" id="IPR018247">
    <property type="entry name" value="EF_Hand_1_Ca_BS"/>
</dbReference>
<feature type="transmembrane region" description="Helical" evidence="7">
    <location>
        <begin position="269"/>
        <end position="289"/>
    </location>
</feature>
<evidence type="ECO:0000256" key="1">
    <source>
        <dbReference type="ARBA" id="ARBA00004141"/>
    </source>
</evidence>
<proteinExistence type="predicted"/>
<dbReference type="InterPro" id="IPR002048">
    <property type="entry name" value="EF_hand_dom"/>
</dbReference>
<sequence length="908" mass="100789">MQDKRCLPLRGWPCPPFSRDAFLNSHTDKGKKSALSLPTYATHTTATGGHECCPYDGDSPGSSSSVERADEYIPSDNEGEATGTGKGKDEGRRGSKDSCSDGKQRKRSLSFNSSKLRTGHTSLFENAFQARLDRRRQDKSGWAKMRKALSCLWCCGKVEVRMDEFDLQAITRDNVLTGEFAASQDNFKRLKRVRWIQSPRAQNLFTWLIVFNAVFIGLEIELNQNADNWQTASIFLSIELLFVVLFTIEQILHLQAEGLKYFRDFFNTMDFILVVLSIVENAVATLVAVEKTRASLADASTPNLDYFESLLGNHGKNSKSKLDTLLALRTLRLVRLLRMLRILRSYKELWLLVQGLGKSLRSLFWISVFLLMTQYICATFTTRLFGQIHSSDELMDEWWGSILRSAFTLFQLMTMEGWNEIARHTMDFAPASAIFFVAYILFTNVTLLNLVTGVIVEAVNDTSRHNEEESEVELQERRLLEGKRILREAFHAADHDNNHWLSKEELLEALSTRQFLDDLKRAQISWLDALDLVRIMHANNIEELRVEDFVEGVNRVKGPALSKHLLMLQFDQQRLLGHLSEALLSVQKHLNIPHASMSDSQRSQRDDEETNDGDEASDNGKQGGDGGGGGGGGGEASDGREERINKAVEAAVQSGITAAYEGAGGTEGGGGGGLLFRRARSSVDVTDSSLLSRRLQNLPALPPSSTTLVDSSPEDMRPRTPDLHPSQATNGRPPVPPHRRRGPPGTTTTSNSLQPPSPTFSRGSRGSPSRRGAVDPEASPQHSAATSTGPPRPRQQIQRQSSTIRELYAAPFRGGYLGGDIPMSSFSERERANSLNPSVHLWNRERERERATAADVRSNISSSPQMVFRRGLGGAFMAASREPSEADRSTHTHATHATHATAPARQSS</sequence>
<feature type="transmembrane region" description="Helical" evidence="7">
    <location>
        <begin position="363"/>
        <end position="386"/>
    </location>
</feature>
<dbReference type="OrthoDB" id="431720at2759"/>
<dbReference type="InterPro" id="IPR011992">
    <property type="entry name" value="EF-hand-dom_pair"/>
</dbReference>
<evidence type="ECO:0000256" key="3">
    <source>
        <dbReference type="ARBA" id="ARBA00022837"/>
    </source>
</evidence>
<feature type="compositionally biased region" description="Low complexity" evidence="6">
    <location>
        <begin position="51"/>
        <end position="65"/>
    </location>
</feature>
<dbReference type="PROSITE" id="PS00018">
    <property type="entry name" value="EF_HAND_1"/>
    <property type="match status" value="1"/>
</dbReference>
<feature type="transmembrane region" description="Helical" evidence="7">
    <location>
        <begin position="204"/>
        <end position="222"/>
    </location>
</feature>
<dbReference type="SUPFAM" id="SSF47473">
    <property type="entry name" value="EF-hand"/>
    <property type="match status" value="1"/>
</dbReference>
<dbReference type="EMBL" id="CDMY01000598">
    <property type="protein sequence ID" value="CEM25353.1"/>
    <property type="molecule type" value="Genomic_DNA"/>
</dbReference>
<accession>A0A0G4G949</accession>
<dbReference type="PANTHER" id="PTHR10037">
    <property type="entry name" value="VOLTAGE-GATED CATION CHANNEL CALCIUM AND SODIUM"/>
    <property type="match status" value="1"/>
</dbReference>
<dbReference type="PROSITE" id="PS50222">
    <property type="entry name" value="EF_HAND_2"/>
    <property type="match status" value="1"/>
</dbReference>
<comment type="subcellular location">
    <subcellularLocation>
        <location evidence="1">Membrane</location>
        <topology evidence="1">Multi-pass membrane protein</topology>
    </subcellularLocation>
</comment>
<evidence type="ECO:0000256" key="7">
    <source>
        <dbReference type="SAM" id="Phobius"/>
    </source>
</evidence>
<dbReference type="InterPro" id="IPR043203">
    <property type="entry name" value="VGCC_Ca_Na"/>
</dbReference>
<feature type="domain" description="EF-hand" evidence="8">
    <location>
        <begin position="481"/>
        <end position="516"/>
    </location>
</feature>